<keyword evidence="2" id="KW-0808">Transferase</keyword>
<dbReference type="AlphaFoldDB" id="A0A5Q5AX16"/>
<dbReference type="PANTHER" id="PTHR46401">
    <property type="entry name" value="GLYCOSYLTRANSFERASE WBBK-RELATED"/>
    <property type="match status" value="1"/>
</dbReference>
<accession>A0A5Q5AX16</accession>
<evidence type="ECO:0000259" key="1">
    <source>
        <dbReference type="Pfam" id="PF00534"/>
    </source>
</evidence>
<protein>
    <submittedName>
        <fullName evidence="2">Putative glycosyl transferase</fullName>
    </submittedName>
</protein>
<evidence type="ECO:0000313" key="2">
    <source>
        <dbReference type="EMBL" id="QEQ70732.1"/>
    </source>
</evidence>
<dbReference type="Gene3D" id="3.40.50.2000">
    <property type="entry name" value="Glycogen Phosphorylase B"/>
    <property type="match status" value="2"/>
</dbReference>
<dbReference type="PANTHER" id="PTHR46401:SF8">
    <property type="entry name" value="BLL6006 PROTEIN"/>
    <property type="match status" value="1"/>
</dbReference>
<proteinExistence type="predicted"/>
<dbReference type="EMBL" id="MK455082">
    <property type="protein sequence ID" value="QEQ70732.1"/>
    <property type="molecule type" value="Genomic_DNA"/>
</dbReference>
<reference evidence="2" key="1">
    <citation type="journal article" date="2019" name="Int. J. Food Microbiol.">
        <title>Developing a novel molecular serotyping system based on capsular polysaccharide synthesis gene clusters of Vibrio parahaemolyticus.</title>
        <authorList>
            <person name="Pang Y."/>
            <person name="Guo X."/>
            <person name="Tian X."/>
            <person name="Liu F."/>
            <person name="Wang L."/>
            <person name="Wu J."/>
            <person name="Zhang S."/>
            <person name="Li S."/>
            <person name="Liu B."/>
        </authorList>
    </citation>
    <scope>NUCLEOTIDE SEQUENCE</scope>
    <source>
        <strain evidence="2">G2939</strain>
    </source>
</reference>
<feature type="domain" description="Glycosyl transferase family 1" evidence="1">
    <location>
        <begin position="209"/>
        <end position="345"/>
    </location>
</feature>
<dbReference type="RefSeq" id="WP_025622969.1">
    <property type="nucleotide sequence ID" value="NZ_CANUIS010000003.1"/>
</dbReference>
<organism evidence="2">
    <name type="scientific">Vibrio parahaemolyticus</name>
    <dbReference type="NCBI Taxonomy" id="670"/>
    <lineage>
        <taxon>Bacteria</taxon>
        <taxon>Pseudomonadati</taxon>
        <taxon>Pseudomonadota</taxon>
        <taxon>Gammaproteobacteria</taxon>
        <taxon>Vibrionales</taxon>
        <taxon>Vibrionaceae</taxon>
        <taxon>Vibrio</taxon>
    </lineage>
</organism>
<sequence>MFNGSNAKIKQPKRLAFILPNASKWIGGVYYYIRSASLLLSRGKEFEVLLVTEENLPSDCLDTVNSTSGLSYIKTDIFNKRSIFRKVIFGEDKKITKFCKDNSIDAIFENANFLGWRNPVPVISWIPDLQHIYLPEYFSFLTRIKRTIGFTLQGFFSRRVIVSSFDAKTSLLSSIKIDKRKIDVVRFAVSSPKVSSTSINEIIELYDIDKDFIFLPNQFWPHKNHEIVLHAIKYLKEKGYKSTQVVCSGSTNSMAYKSFSSLKEKLGIGRELKVLGLIPKDHVVHLQNFSKAIINPSLFEGWSTTVEEAKSLNKNLILSDIAIHREQVKSKVVFFQPSSYQDLAMFIKDDFIFSEEDVNNENDEETYYEELRKSFLLAFDK</sequence>
<dbReference type="InterPro" id="IPR001296">
    <property type="entry name" value="Glyco_trans_1"/>
</dbReference>
<dbReference type="GO" id="GO:0016757">
    <property type="term" value="F:glycosyltransferase activity"/>
    <property type="evidence" value="ECO:0007669"/>
    <property type="project" value="InterPro"/>
</dbReference>
<dbReference type="Pfam" id="PF00534">
    <property type="entry name" value="Glycos_transf_1"/>
    <property type="match status" value="1"/>
</dbReference>
<dbReference type="SUPFAM" id="SSF53756">
    <property type="entry name" value="UDP-Glycosyltransferase/glycogen phosphorylase"/>
    <property type="match status" value="1"/>
</dbReference>
<name>A0A5Q5AX16_VIBPH</name>